<comment type="catalytic activity">
    <reaction evidence="11">
        <text>malonyl-[ACP] + acetyl-CoA + H(+) = 3-oxobutanoyl-[ACP] + CO2 + CoA</text>
        <dbReference type="Rhea" id="RHEA:12080"/>
        <dbReference type="Rhea" id="RHEA-COMP:9623"/>
        <dbReference type="Rhea" id="RHEA-COMP:9625"/>
        <dbReference type="ChEBI" id="CHEBI:15378"/>
        <dbReference type="ChEBI" id="CHEBI:16526"/>
        <dbReference type="ChEBI" id="CHEBI:57287"/>
        <dbReference type="ChEBI" id="CHEBI:57288"/>
        <dbReference type="ChEBI" id="CHEBI:78449"/>
        <dbReference type="ChEBI" id="CHEBI:78450"/>
        <dbReference type="EC" id="2.3.1.180"/>
    </reaction>
    <physiologicalReaction direction="left-to-right" evidence="11">
        <dbReference type="Rhea" id="RHEA:12081"/>
    </physiologicalReaction>
</comment>
<sequence length="328" mass="35097">MKFFRRFKILGTGAYLPEKVLTNADLEKIVDTSDEWIKTRTGIEKRHIAREDEATSDLIIEAAKEALRNAGLAASALGAIIIGTISPDTFFPSTGCWVQKGLDVPGIPAFDVSAACSGFLYGLEVGSLMLSSIAKPILVAGADILSKITNWEDRGTCVLLGDGAGAVIIAPTDEDRGFLSSILGADGSLGELLIQPAGGSRMPASHETVDKKLHLLYMKGNEIFKYAVRTMGDAAIQAIKLAGVDPDNISLFIPHQANTRIIEATCRRAKVPLDKTHITISWHGNMSAGTIPIAFHDAISKGLIKRDDLVLFAAFGAGFTWGASVLRY</sequence>
<keyword evidence="8 12" id="KW-0443">Lipid metabolism</keyword>
<dbReference type="Pfam" id="PF08541">
    <property type="entry name" value="ACP_syn_III_C"/>
    <property type="match status" value="1"/>
</dbReference>
<comment type="subcellular location">
    <subcellularLocation>
        <location evidence="12">Cytoplasm</location>
    </subcellularLocation>
</comment>
<evidence type="ECO:0000256" key="7">
    <source>
        <dbReference type="ARBA" id="ARBA00022832"/>
    </source>
</evidence>
<dbReference type="Proteomes" id="UP000317778">
    <property type="component" value="Unassembled WGS sequence"/>
</dbReference>
<evidence type="ECO:0000256" key="5">
    <source>
        <dbReference type="ARBA" id="ARBA00022516"/>
    </source>
</evidence>
<keyword evidence="5 12" id="KW-0444">Lipid biosynthesis</keyword>
<dbReference type="SUPFAM" id="SSF53901">
    <property type="entry name" value="Thiolase-like"/>
    <property type="match status" value="1"/>
</dbReference>
<evidence type="ECO:0000313" key="15">
    <source>
        <dbReference type="EMBL" id="TKJ44247.1"/>
    </source>
</evidence>
<dbReference type="GO" id="GO:0044550">
    <property type="term" value="P:secondary metabolite biosynthetic process"/>
    <property type="evidence" value="ECO:0007669"/>
    <property type="project" value="TreeGrafter"/>
</dbReference>
<gene>
    <name evidence="12" type="primary">fabH</name>
    <name evidence="15" type="ORF">CEE36_00455</name>
</gene>
<dbReference type="NCBIfam" id="TIGR00747">
    <property type="entry name" value="fabH"/>
    <property type="match status" value="1"/>
</dbReference>
<keyword evidence="12" id="KW-0511">Multifunctional enzyme</keyword>
<evidence type="ECO:0000259" key="13">
    <source>
        <dbReference type="Pfam" id="PF08541"/>
    </source>
</evidence>
<evidence type="ECO:0000256" key="2">
    <source>
        <dbReference type="ARBA" id="ARBA00008642"/>
    </source>
</evidence>
<comment type="caution">
    <text evidence="15">The sequence shown here is derived from an EMBL/GenBank/DDBJ whole genome shotgun (WGS) entry which is preliminary data.</text>
</comment>
<protein>
    <recommendedName>
        <fullName evidence="3 12">Beta-ketoacyl-[acyl-carrier-protein] synthase III</fullName>
        <shortName evidence="12">Beta-ketoacyl-ACP synthase III</shortName>
        <shortName evidence="12">KAS III</shortName>
        <ecNumber evidence="3 12">2.3.1.180</ecNumber>
    </recommendedName>
    <alternativeName>
        <fullName evidence="12">3-oxoacyl-[acyl-carrier-protein] synthase 3</fullName>
    </alternativeName>
    <alternativeName>
        <fullName evidence="12">3-oxoacyl-[acyl-carrier-protein] synthase III</fullName>
    </alternativeName>
</protein>
<evidence type="ECO:0000256" key="6">
    <source>
        <dbReference type="ARBA" id="ARBA00022679"/>
    </source>
</evidence>
<dbReference type="Pfam" id="PF08545">
    <property type="entry name" value="ACP_syn_III"/>
    <property type="match status" value="1"/>
</dbReference>
<dbReference type="NCBIfam" id="NF006829">
    <property type="entry name" value="PRK09352.1"/>
    <property type="match status" value="1"/>
</dbReference>
<dbReference type="GO" id="GO:0004315">
    <property type="term" value="F:3-oxoacyl-[acyl-carrier-protein] synthase activity"/>
    <property type="evidence" value="ECO:0007669"/>
    <property type="project" value="InterPro"/>
</dbReference>
<dbReference type="GO" id="GO:0006633">
    <property type="term" value="P:fatty acid biosynthetic process"/>
    <property type="evidence" value="ECO:0007669"/>
    <property type="project" value="UniProtKB-UniRule"/>
</dbReference>
<comment type="pathway">
    <text evidence="1 12">Lipid metabolism; fatty acid biosynthesis.</text>
</comment>
<keyword evidence="6 12" id="KW-0808">Transferase</keyword>
<dbReference type="PANTHER" id="PTHR34069">
    <property type="entry name" value="3-OXOACYL-[ACYL-CARRIER-PROTEIN] SYNTHASE 3"/>
    <property type="match status" value="1"/>
</dbReference>
<dbReference type="CDD" id="cd00830">
    <property type="entry name" value="KAS_III"/>
    <property type="match status" value="1"/>
</dbReference>
<dbReference type="HAMAP" id="MF_01815">
    <property type="entry name" value="FabH"/>
    <property type="match status" value="1"/>
</dbReference>
<keyword evidence="4 12" id="KW-0963">Cytoplasm</keyword>
<comment type="domain">
    <text evidence="12">The last Arg residue of the ACP-binding site is essential for the weak association between ACP/AcpP and FabH.</text>
</comment>
<evidence type="ECO:0000256" key="9">
    <source>
        <dbReference type="ARBA" id="ARBA00023160"/>
    </source>
</evidence>
<reference evidence="15 16" key="1">
    <citation type="submission" date="2017-06" db="EMBL/GenBank/DDBJ databases">
        <title>Novel microbial phyla capable of carbon fixation and sulfur reduction in deep-sea sediments.</title>
        <authorList>
            <person name="Huang J."/>
            <person name="Baker B."/>
            <person name="Wang Y."/>
        </authorList>
    </citation>
    <scope>NUCLEOTIDE SEQUENCE [LARGE SCALE GENOMIC DNA]</scope>
    <source>
        <strain evidence="15">B3_TA06</strain>
    </source>
</reference>
<evidence type="ECO:0000256" key="8">
    <source>
        <dbReference type="ARBA" id="ARBA00023098"/>
    </source>
</evidence>
<evidence type="ECO:0000256" key="3">
    <source>
        <dbReference type="ARBA" id="ARBA00012333"/>
    </source>
</evidence>
<comment type="subunit">
    <text evidence="12">Homodimer.</text>
</comment>
<dbReference type="InterPro" id="IPR013751">
    <property type="entry name" value="ACP_syn_III_N"/>
</dbReference>
<comment type="function">
    <text evidence="12">Catalyzes the condensation reaction of fatty acid synthesis by the addition to an acyl acceptor of two carbons from malonyl-ACP. Catalyzes the first condensation reaction which initiates fatty acid synthesis and may therefore play a role in governing the total rate of fatty acid production. Possesses both acetoacetyl-ACP synthase and acetyl transacylase activities. Its substrate specificity determines the biosynthesis of branched-chain and/or straight-chain of fatty acids.</text>
</comment>
<dbReference type="InterPro" id="IPR013747">
    <property type="entry name" value="ACP_syn_III_C"/>
</dbReference>
<dbReference type="UniPathway" id="UPA00094"/>
<dbReference type="Gene3D" id="3.40.47.10">
    <property type="match status" value="1"/>
</dbReference>
<keyword evidence="9 12" id="KW-0275">Fatty acid biosynthesis</keyword>
<dbReference type="GO" id="GO:0033818">
    <property type="term" value="F:beta-ketoacyl-acyl-carrier-protein synthase III activity"/>
    <property type="evidence" value="ECO:0007669"/>
    <property type="project" value="UniProtKB-UniRule"/>
</dbReference>
<dbReference type="EC" id="2.3.1.180" evidence="3 12"/>
<feature type="active site" evidence="12">
    <location>
        <position position="285"/>
    </location>
</feature>
<feature type="active site" evidence="12">
    <location>
        <position position="116"/>
    </location>
</feature>
<feature type="region of interest" description="ACP-binding" evidence="12">
    <location>
        <begin position="256"/>
        <end position="260"/>
    </location>
</feature>
<keyword evidence="7 12" id="KW-0276">Fatty acid metabolism</keyword>
<dbReference type="PANTHER" id="PTHR34069:SF2">
    <property type="entry name" value="BETA-KETOACYL-[ACYL-CARRIER-PROTEIN] SYNTHASE III"/>
    <property type="match status" value="1"/>
</dbReference>
<comment type="similarity">
    <text evidence="2 12">Belongs to the thiolase-like superfamily. FabH family.</text>
</comment>
<dbReference type="AlphaFoldDB" id="A0A532VB95"/>
<proteinExistence type="inferred from homology"/>
<evidence type="ECO:0000256" key="11">
    <source>
        <dbReference type="ARBA" id="ARBA00051096"/>
    </source>
</evidence>
<keyword evidence="10 12" id="KW-0012">Acyltransferase</keyword>
<feature type="active site" evidence="12">
    <location>
        <position position="255"/>
    </location>
</feature>
<dbReference type="InterPro" id="IPR004655">
    <property type="entry name" value="FabH"/>
</dbReference>
<evidence type="ECO:0000256" key="1">
    <source>
        <dbReference type="ARBA" id="ARBA00005194"/>
    </source>
</evidence>
<dbReference type="InterPro" id="IPR016039">
    <property type="entry name" value="Thiolase-like"/>
</dbReference>
<feature type="domain" description="Beta-ketoacyl-[acyl-carrier-protein] synthase III C-terminal" evidence="13">
    <location>
        <begin position="242"/>
        <end position="328"/>
    </location>
</feature>
<feature type="domain" description="Beta-ketoacyl-[acyl-carrier-protein] synthase III N-terminal" evidence="14">
    <location>
        <begin position="110"/>
        <end position="187"/>
    </location>
</feature>
<evidence type="ECO:0000256" key="10">
    <source>
        <dbReference type="ARBA" id="ARBA00023315"/>
    </source>
</evidence>
<accession>A0A532VB95</accession>
<evidence type="ECO:0000256" key="12">
    <source>
        <dbReference type="HAMAP-Rule" id="MF_01815"/>
    </source>
</evidence>
<evidence type="ECO:0000259" key="14">
    <source>
        <dbReference type="Pfam" id="PF08545"/>
    </source>
</evidence>
<organism evidence="15 16">
    <name type="scientific">candidate division TA06 bacterium B3_TA06</name>
    <dbReference type="NCBI Taxonomy" id="2012487"/>
    <lineage>
        <taxon>Bacteria</taxon>
        <taxon>Bacteria division TA06</taxon>
    </lineage>
</organism>
<dbReference type="GO" id="GO:0005737">
    <property type="term" value="C:cytoplasm"/>
    <property type="evidence" value="ECO:0007669"/>
    <property type="project" value="UniProtKB-SubCell"/>
</dbReference>
<evidence type="ECO:0000313" key="16">
    <source>
        <dbReference type="Proteomes" id="UP000317778"/>
    </source>
</evidence>
<dbReference type="EMBL" id="NJBO01000001">
    <property type="protein sequence ID" value="TKJ44247.1"/>
    <property type="molecule type" value="Genomic_DNA"/>
</dbReference>
<dbReference type="FunFam" id="3.40.47.10:FF:000004">
    <property type="entry name" value="3-oxoacyl-[acyl-carrier-protein] synthase 3"/>
    <property type="match status" value="1"/>
</dbReference>
<evidence type="ECO:0000256" key="4">
    <source>
        <dbReference type="ARBA" id="ARBA00022490"/>
    </source>
</evidence>
<name>A0A532VB95_UNCT6</name>